<name>A0A3D9H5C7_9PROT</name>
<reference evidence="3 4" key="1">
    <citation type="submission" date="2018-07" db="EMBL/GenBank/DDBJ databases">
        <title>Genomic Encyclopedia of Type Strains, Phase III (KMG-III): the genomes of soil and plant-associated and newly described type strains.</title>
        <authorList>
            <person name="Whitman W."/>
        </authorList>
    </citation>
    <scope>NUCLEOTIDE SEQUENCE [LARGE SCALE GENOMIC DNA]</scope>
    <source>
        <strain evidence="3 4">CECT 8488</strain>
    </source>
</reference>
<dbReference type="SUPFAM" id="SSF51294">
    <property type="entry name" value="Hedgehog/intein (Hint) domain"/>
    <property type="match status" value="1"/>
</dbReference>
<dbReference type="Gene3D" id="2.170.16.10">
    <property type="entry name" value="Hedgehog/Intein (Hint) domain"/>
    <property type="match status" value="1"/>
</dbReference>
<dbReference type="CDD" id="cd00081">
    <property type="entry name" value="Hint"/>
    <property type="match status" value="1"/>
</dbReference>
<evidence type="ECO:0000313" key="4">
    <source>
        <dbReference type="Proteomes" id="UP000256845"/>
    </source>
</evidence>
<evidence type="ECO:0000256" key="2">
    <source>
        <dbReference type="ARBA" id="ARBA00022638"/>
    </source>
</evidence>
<keyword evidence="1" id="KW-0929">Antimicrobial</keyword>
<dbReference type="EMBL" id="QRDW01000014">
    <property type="protein sequence ID" value="RED44694.1"/>
    <property type="molecule type" value="Genomic_DNA"/>
</dbReference>
<evidence type="ECO:0000313" key="3">
    <source>
        <dbReference type="EMBL" id="RED44694.1"/>
    </source>
</evidence>
<dbReference type="AlphaFoldDB" id="A0A3D9H5C7"/>
<dbReference type="InterPro" id="IPR023347">
    <property type="entry name" value="Lysozyme_dom_sf"/>
</dbReference>
<keyword evidence="2" id="KW-0081">Bacteriolytic enzyme</keyword>
<dbReference type="OrthoDB" id="7355177at2"/>
<evidence type="ECO:0008006" key="5">
    <source>
        <dbReference type="Google" id="ProtNLM"/>
    </source>
</evidence>
<comment type="caution">
    <text evidence="3">The sequence shown here is derived from an EMBL/GenBank/DDBJ whole genome shotgun (WGS) entry which is preliminary data.</text>
</comment>
<protein>
    <recommendedName>
        <fullName evidence="5">Hint domain-containing protein</fullName>
    </recommendedName>
</protein>
<dbReference type="GO" id="GO:0003796">
    <property type="term" value="F:lysozyme activity"/>
    <property type="evidence" value="ECO:0007669"/>
    <property type="project" value="InterPro"/>
</dbReference>
<dbReference type="Gene3D" id="1.10.530.40">
    <property type="match status" value="1"/>
</dbReference>
<dbReference type="GO" id="GO:0031640">
    <property type="term" value="P:killing of cells of another organism"/>
    <property type="evidence" value="ECO:0007669"/>
    <property type="project" value="UniProtKB-KW"/>
</dbReference>
<sequence>MATATELAAEFLTRSDVEGYVGRIYGGNSKHSNTTGIGEATIGSGYALVVYDGSNTWSMRDISDIKAAFAHAGITLTGTMETDLKTLLQRNVDQLNGKTVSSANAHLDIKVHDPKNGSPNAFPKITANEIQARKISEYVIEHDIKPAIFRRLTALSKGSMNQSQVIQEFNKLSTQEQAAILSVGYQSANKLGPNFFAAFKAGNKADMANEIRDHTWSGTEKDHRGRATGDFFDTPIQQDLLDAFVLAKIKGHENIAYHSLTKALLARKYVVNGLQEKLNLEDSNGLPDYAAAARYYDLLTAKQKAAVGGTLLAQGKEMLGKNMAGGIKKLVDGANAAERLEGSLAIFEEIAFGSFAFSKIARNNPGVDELITLQTREIARLEDAKHFNPMFDTNLDAQSLNQMLDNLINMGSTYSTRLATLGFSKDQIIGLFRKYLFNEEIIKNDPNLLPQEKQALLRKAEVTRKLLSDKGSELPLKRCFAAGTMISLADGSYKPIEEIRIGDEVLAFDQDHQDSNSPLVARKVTKLFVSHDKLVINFHGVKVTPDHVTLCGEGPQEGRFMPLIDIIRSDGTVVLQNGTSVRAATNFPVGSIEDRLVQVNYLTDPVKRTFHYGKIRAGTLLLRNDGSTVSVLDCIRAQGKELRLDGLLQDQAEQTPPEPLMWAGDLPKPEDYILQLSNLTRDELTFHEAAQPRH</sequence>
<organism evidence="3 4">
    <name type="scientific">Aestuariispira insulae</name>
    <dbReference type="NCBI Taxonomy" id="1461337"/>
    <lineage>
        <taxon>Bacteria</taxon>
        <taxon>Pseudomonadati</taxon>
        <taxon>Pseudomonadota</taxon>
        <taxon>Alphaproteobacteria</taxon>
        <taxon>Rhodospirillales</taxon>
        <taxon>Kiloniellaceae</taxon>
        <taxon>Aestuariispira</taxon>
    </lineage>
</organism>
<dbReference type="PROSITE" id="PS50817">
    <property type="entry name" value="INTEIN_N_TER"/>
    <property type="match status" value="1"/>
</dbReference>
<dbReference type="RefSeq" id="WP_115939035.1">
    <property type="nucleotide sequence ID" value="NZ_QRDW01000014.1"/>
</dbReference>
<gene>
    <name evidence="3" type="ORF">DFP90_11456</name>
</gene>
<dbReference type="InterPro" id="IPR036844">
    <property type="entry name" value="Hint_dom_sf"/>
</dbReference>
<dbReference type="Proteomes" id="UP000256845">
    <property type="component" value="Unassembled WGS sequence"/>
</dbReference>
<keyword evidence="4" id="KW-1185">Reference proteome</keyword>
<dbReference type="InterPro" id="IPR006141">
    <property type="entry name" value="Intein_N"/>
</dbReference>
<accession>A0A3D9H5C7</accession>
<evidence type="ECO:0000256" key="1">
    <source>
        <dbReference type="ARBA" id="ARBA00022529"/>
    </source>
</evidence>
<dbReference type="GO" id="GO:0042742">
    <property type="term" value="P:defense response to bacterium"/>
    <property type="evidence" value="ECO:0007669"/>
    <property type="project" value="UniProtKB-KW"/>
</dbReference>
<proteinExistence type="predicted"/>
<dbReference type="GO" id="GO:0016539">
    <property type="term" value="P:intein-mediated protein splicing"/>
    <property type="evidence" value="ECO:0007669"/>
    <property type="project" value="InterPro"/>
</dbReference>